<dbReference type="InterPro" id="IPR042099">
    <property type="entry name" value="ANL_N_sf"/>
</dbReference>
<evidence type="ECO:0000256" key="3">
    <source>
        <dbReference type="ARBA" id="ARBA00037247"/>
    </source>
</evidence>
<dbReference type="FunFam" id="3.30.300.30:FF:000008">
    <property type="entry name" value="2,3-dihydroxybenzoate-AMP ligase"/>
    <property type="match status" value="1"/>
</dbReference>
<dbReference type="EC" id="6.2.1.2" evidence="4"/>
<dbReference type="Gene3D" id="3.40.50.12780">
    <property type="entry name" value="N-terminal domain of ligase-like"/>
    <property type="match status" value="1"/>
</dbReference>
<name>A0A9C6SIV7_BOMTE</name>
<dbReference type="Gene3D" id="3.40.50.980">
    <property type="match status" value="1"/>
</dbReference>
<organism evidence="10 11">
    <name type="scientific">Bombus terrestris</name>
    <name type="common">Buff-tailed bumblebee</name>
    <name type="synonym">Apis terrestris</name>
    <dbReference type="NCBI Taxonomy" id="30195"/>
    <lineage>
        <taxon>Eukaryota</taxon>
        <taxon>Metazoa</taxon>
        <taxon>Ecdysozoa</taxon>
        <taxon>Arthropoda</taxon>
        <taxon>Hexapoda</taxon>
        <taxon>Insecta</taxon>
        <taxon>Pterygota</taxon>
        <taxon>Neoptera</taxon>
        <taxon>Endopterygota</taxon>
        <taxon>Hymenoptera</taxon>
        <taxon>Apocrita</taxon>
        <taxon>Aculeata</taxon>
        <taxon>Apoidea</taxon>
        <taxon>Anthophila</taxon>
        <taxon>Apidae</taxon>
        <taxon>Bombus</taxon>
        <taxon>Bombus</taxon>
    </lineage>
</organism>
<dbReference type="InterPro" id="IPR000873">
    <property type="entry name" value="AMP-dep_synth/lig_dom"/>
</dbReference>
<dbReference type="GO" id="GO:0031956">
    <property type="term" value="F:medium-chain fatty acid-CoA ligase activity"/>
    <property type="evidence" value="ECO:0007669"/>
    <property type="project" value="UniProtKB-EC"/>
</dbReference>
<dbReference type="Gene3D" id="3.30.300.30">
    <property type="match status" value="1"/>
</dbReference>
<dbReference type="GeneID" id="100648190"/>
<dbReference type="RefSeq" id="XP_048261431.1">
    <property type="nucleotide sequence ID" value="XM_048405474.1"/>
</dbReference>
<dbReference type="CTD" id="80221"/>
<dbReference type="PROSITE" id="PS00455">
    <property type="entry name" value="AMP_BINDING"/>
    <property type="match status" value="1"/>
</dbReference>
<protein>
    <recommendedName>
        <fullName evidence="5">Medium-chain acyl-CoA ligase ACSF2, mitochondrial</fullName>
        <ecNumber evidence="4">6.2.1.2</ecNumber>
    </recommendedName>
</protein>
<keyword evidence="2 11" id="KW-0436">Ligase</keyword>
<evidence type="ECO:0000313" key="10">
    <source>
        <dbReference type="Proteomes" id="UP000835206"/>
    </source>
</evidence>
<comment type="function">
    <text evidence="3">Acyl-CoA synthases catalyze the initial reaction in fatty acid metabolism, by forming a thioester with CoA. Has some preference toward medium-chain substrates. Plays a role in adipocyte differentiation.</text>
</comment>
<comment type="similarity">
    <text evidence="1">Belongs to the ATP-dependent AMP-binding enzyme family.</text>
</comment>
<dbReference type="PANTHER" id="PTHR43201:SF5">
    <property type="entry name" value="MEDIUM-CHAIN ACYL-COA LIGASE ACSF2, MITOCHONDRIAL"/>
    <property type="match status" value="1"/>
</dbReference>
<evidence type="ECO:0000256" key="7">
    <source>
        <dbReference type="ARBA" id="ARBA00048277"/>
    </source>
</evidence>
<dbReference type="GO" id="GO:0006631">
    <property type="term" value="P:fatty acid metabolic process"/>
    <property type="evidence" value="ECO:0007669"/>
    <property type="project" value="TreeGrafter"/>
</dbReference>
<evidence type="ECO:0000259" key="8">
    <source>
        <dbReference type="Pfam" id="PF00501"/>
    </source>
</evidence>
<evidence type="ECO:0000256" key="4">
    <source>
        <dbReference type="ARBA" id="ARBA00039009"/>
    </source>
</evidence>
<feature type="domain" description="AMP-dependent synthetase/ligase" evidence="8">
    <location>
        <begin position="163"/>
        <end position="380"/>
    </location>
</feature>
<evidence type="ECO:0000313" key="11">
    <source>
        <dbReference type="RefSeq" id="XP_048261431.1"/>
    </source>
</evidence>
<dbReference type="InterPro" id="IPR020845">
    <property type="entry name" value="AMP-binding_CS"/>
</dbReference>
<reference evidence="11" key="1">
    <citation type="submission" date="2025-08" db="UniProtKB">
        <authorList>
            <consortium name="RefSeq"/>
        </authorList>
    </citation>
    <scope>IDENTIFICATION</scope>
</reference>
<evidence type="ECO:0000259" key="9">
    <source>
        <dbReference type="Pfam" id="PF13193"/>
    </source>
</evidence>
<dbReference type="Pfam" id="PF13193">
    <property type="entry name" value="AMP-binding_C"/>
    <property type="match status" value="1"/>
</dbReference>
<comment type="catalytic activity">
    <reaction evidence="7">
        <text>a medium-chain fatty acid + ATP + CoA = a medium-chain fatty acyl-CoA + AMP + diphosphate</text>
        <dbReference type="Rhea" id="RHEA:48340"/>
        <dbReference type="ChEBI" id="CHEBI:30616"/>
        <dbReference type="ChEBI" id="CHEBI:33019"/>
        <dbReference type="ChEBI" id="CHEBI:57287"/>
        <dbReference type="ChEBI" id="CHEBI:59558"/>
        <dbReference type="ChEBI" id="CHEBI:90546"/>
        <dbReference type="ChEBI" id="CHEBI:456215"/>
        <dbReference type="EC" id="6.2.1.2"/>
    </reaction>
</comment>
<dbReference type="InterPro" id="IPR045851">
    <property type="entry name" value="AMP-bd_C_sf"/>
</dbReference>
<evidence type="ECO:0000256" key="5">
    <source>
        <dbReference type="ARBA" id="ARBA00039638"/>
    </source>
</evidence>
<dbReference type="InterPro" id="IPR025110">
    <property type="entry name" value="AMP-bd_C"/>
</dbReference>
<proteinExistence type="inferred from homology"/>
<dbReference type="AlphaFoldDB" id="A0A9C6SIV7"/>
<comment type="catalytic activity">
    <reaction evidence="6">
        <text>octanoate + ATP + CoA = octanoyl-CoA + AMP + diphosphate</text>
        <dbReference type="Rhea" id="RHEA:33631"/>
        <dbReference type="ChEBI" id="CHEBI:25646"/>
        <dbReference type="ChEBI" id="CHEBI:30616"/>
        <dbReference type="ChEBI" id="CHEBI:33019"/>
        <dbReference type="ChEBI" id="CHEBI:57287"/>
        <dbReference type="ChEBI" id="CHEBI:57386"/>
        <dbReference type="ChEBI" id="CHEBI:456215"/>
    </reaction>
</comment>
<dbReference type="Proteomes" id="UP000835206">
    <property type="component" value="Chromosome 4"/>
</dbReference>
<sequence>MFRFCITRNSFFFSATNYRVYYRNVANVKHSLLVNPRSSWKLCNMSSQRLFHENQDKPAHMLQHGSVPLIDEPIGKLIGTAAERWPDRECVVSLHQNIRLTFSDVIQRADRLAAGLMKLGMKRGDRLGLWGPNDVECGTRRFIDVEELATRIETQWVAAEQGQISCHDGSNIQFTSGTTGRPKATLISHRSVMNNSKQAAVKAELTVDHKVCLNVPFFHVFGIIKGLMCMLHAGITLVLPARSFNPVKSLEAIVREKCNVVYGTPTMWINLLDVQQRFQPPPITLACGVTGGAPASPELFKKIRKCFNFDNMKTIYGLTETTAVIFQTLPNENNELTENTVGHLADHVEAMIVDENGNTVPFGTPGELWIRGYCTMMKYWNDKEATEKTLTKDGWLMTGDQFVLRSDGYGQIVGRLKDMIIRGGENIFPKEVEDVLMTHPLVAEAQVIGAYDEVYGEEVCACVRLQEGASLRKEELREYCKGRMAHFKIPRYIEFVTEYSKTASGKIQKYKLKQQMESKRVIPTNSGENITVSFGKNEKKN</sequence>
<dbReference type="PANTHER" id="PTHR43201">
    <property type="entry name" value="ACYL-COA SYNTHETASE"/>
    <property type="match status" value="1"/>
</dbReference>
<keyword evidence="10" id="KW-1185">Reference proteome</keyword>
<feature type="domain" description="AMP-dependent synthetase/ligase" evidence="8">
    <location>
        <begin position="81"/>
        <end position="136"/>
    </location>
</feature>
<evidence type="ECO:0000256" key="2">
    <source>
        <dbReference type="ARBA" id="ARBA00022598"/>
    </source>
</evidence>
<gene>
    <name evidence="11" type="primary">LOC100648190</name>
</gene>
<accession>A0A9C6SIV7</accession>
<dbReference type="SUPFAM" id="SSF56801">
    <property type="entry name" value="Acetyl-CoA synthetase-like"/>
    <property type="match status" value="1"/>
</dbReference>
<dbReference type="Pfam" id="PF00501">
    <property type="entry name" value="AMP-binding"/>
    <property type="match status" value="2"/>
</dbReference>
<feature type="domain" description="AMP-binding enzyme C-terminal" evidence="9">
    <location>
        <begin position="431"/>
        <end position="506"/>
    </location>
</feature>
<evidence type="ECO:0000256" key="1">
    <source>
        <dbReference type="ARBA" id="ARBA00006432"/>
    </source>
</evidence>
<evidence type="ECO:0000256" key="6">
    <source>
        <dbReference type="ARBA" id="ARBA00047319"/>
    </source>
</evidence>